<evidence type="ECO:0000313" key="2">
    <source>
        <dbReference type="Proteomes" id="UP000309997"/>
    </source>
</evidence>
<name>A0ACC4AVK4_POPAL</name>
<organism evidence="1 2">
    <name type="scientific">Populus alba</name>
    <name type="common">White poplar</name>
    <dbReference type="NCBI Taxonomy" id="43335"/>
    <lineage>
        <taxon>Eukaryota</taxon>
        <taxon>Viridiplantae</taxon>
        <taxon>Streptophyta</taxon>
        <taxon>Embryophyta</taxon>
        <taxon>Tracheophyta</taxon>
        <taxon>Spermatophyta</taxon>
        <taxon>Magnoliopsida</taxon>
        <taxon>eudicotyledons</taxon>
        <taxon>Gunneridae</taxon>
        <taxon>Pentapetalae</taxon>
        <taxon>rosids</taxon>
        <taxon>fabids</taxon>
        <taxon>Malpighiales</taxon>
        <taxon>Salicaceae</taxon>
        <taxon>Saliceae</taxon>
        <taxon>Populus</taxon>
    </lineage>
</organism>
<gene>
    <name evidence="1" type="ORF">D5086_027499</name>
</gene>
<keyword evidence="2" id="KW-1185">Reference proteome</keyword>
<reference evidence="1 2" key="1">
    <citation type="journal article" date="2024" name="Plant Biotechnol. J.">
        <title>Genome and CRISPR/Cas9 system of a widespread forest tree (Populus alba) in the world.</title>
        <authorList>
            <person name="Liu Y.J."/>
            <person name="Jiang P.F."/>
            <person name="Han X.M."/>
            <person name="Li X.Y."/>
            <person name="Wang H.M."/>
            <person name="Wang Y.J."/>
            <person name="Wang X.X."/>
            <person name="Zeng Q.Y."/>
        </authorList>
    </citation>
    <scope>NUCLEOTIDE SEQUENCE [LARGE SCALE GENOMIC DNA]</scope>
    <source>
        <strain evidence="2">cv. PAL-ZL1</strain>
    </source>
</reference>
<comment type="caution">
    <text evidence="1">The sequence shown here is derived from an EMBL/GenBank/DDBJ whole genome shotgun (WGS) entry which is preliminary data.</text>
</comment>
<sequence length="465" mass="51819">MWRRVTSLSPVISTSKPASLDQAASGFKIWRSSFSTETPTLVKDGTTSFKERNPFITFVLGGPGSGKGTQCQKIVETFGFKHLSAGELLRREIDSNSEHWSQMLNTIKEGRIVPSEVTVRLIQQEMESSDSNKFLIDGFPRTEENRIAFEQLIGLEPNVVLFFDCPEEEMVKRVLNRNQGRVDDNIDTVKKRLKVFEILNLPVIDYYSKRGKLRKINAVGTEDEIFEKVRPIFSACGYQFLYAFDSNTDSVKLKSFLKGVKLSAKGLCKLHSDKHFSASRIKLLFSASGFTDATTTKNSSETYTNYLKKACNSTLYPQLCLESLSSYTSTIKTNDLKLCSKALSVTLKAASNTSKLVTNLSKGGNLSKTEAGIVQDCIDEMGDSIDMLKQSLKALGSLNGSDHIQFQISNIKTWMSAALTDETTCTDGIDERKISDEVMRKIRKTIVNIAMLTSNALALLNKLPY</sequence>
<proteinExistence type="predicted"/>
<dbReference type="Proteomes" id="UP000309997">
    <property type="component" value="Unassembled WGS sequence"/>
</dbReference>
<accession>A0ACC4AVK4</accession>
<evidence type="ECO:0000313" key="1">
    <source>
        <dbReference type="EMBL" id="KAL3570250.1"/>
    </source>
</evidence>
<protein>
    <submittedName>
        <fullName evidence="1">Uncharacterized protein</fullName>
    </submittedName>
</protein>
<dbReference type="EMBL" id="RCHU02000015">
    <property type="protein sequence ID" value="KAL3570250.1"/>
    <property type="molecule type" value="Genomic_DNA"/>
</dbReference>